<reference evidence="1" key="2">
    <citation type="journal article" date="2021" name="Syst. Appl. Microbiol.">
        <title>Roseomonas hellenica sp. nov., isolated from roots of wild-growing Alkanna tinctoria.</title>
        <authorList>
            <person name="Rat A."/>
            <person name="Naranjo H.D."/>
            <person name="Lebbe L."/>
            <person name="Cnockaert M."/>
            <person name="Krigas N."/>
            <person name="Grigoriadou K."/>
            <person name="Maloupa E."/>
            <person name="Willems A."/>
        </authorList>
    </citation>
    <scope>NUCLEOTIDE SEQUENCE</scope>
    <source>
        <strain evidence="1">LMG 28251</strain>
    </source>
</reference>
<reference evidence="1" key="1">
    <citation type="submission" date="2020-01" db="EMBL/GenBank/DDBJ databases">
        <authorList>
            <person name="Rat A."/>
        </authorList>
    </citation>
    <scope>NUCLEOTIDE SEQUENCE</scope>
    <source>
        <strain evidence="1">LMG 28251</strain>
    </source>
</reference>
<dbReference type="RefSeq" id="WP_211876317.1">
    <property type="nucleotide sequence ID" value="NZ_JAAEDH010000036.1"/>
</dbReference>
<proteinExistence type="predicted"/>
<evidence type="ECO:0000313" key="2">
    <source>
        <dbReference type="Proteomes" id="UP001196068"/>
    </source>
</evidence>
<dbReference type="AlphaFoldDB" id="A0AAF1K779"/>
<organism evidence="1 2">
    <name type="scientific">Plastoroseomonas arctica</name>
    <dbReference type="NCBI Taxonomy" id="1509237"/>
    <lineage>
        <taxon>Bacteria</taxon>
        <taxon>Pseudomonadati</taxon>
        <taxon>Pseudomonadota</taxon>
        <taxon>Alphaproteobacteria</taxon>
        <taxon>Acetobacterales</taxon>
        <taxon>Acetobacteraceae</taxon>
        <taxon>Plastoroseomonas</taxon>
    </lineage>
</organism>
<keyword evidence="2" id="KW-1185">Reference proteome</keyword>
<accession>A0AAF1K779</accession>
<sequence>MEAPAKSFVFAPLYNEAPKPGEPPKNDAIGAFHPGMSIYKKLYEGMGKEVVTFKFDNTAPAARRRQSILDKMQQGCGTQWYDAIVYFGHGWKGGLASAGFNNDSREALTDAIWQYGTPGVKVLLYACSCAIPGGYAYKIAQDLNMFANAGMEVYGHPSVGHSFTNPQLRRYPSNQGETGETVCPDGKVQSWLKLMKNEKSGFWAQVPFMSREEIAAAM</sequence>
<protein>
    <submittedName>
        <fullName evidence="1">Uncharacterized protein</fullName>
    </submittedName>
</protein>
<comment type="caution">
    <text evidence="1">The sequence shown here is derived from an EMBL/GenBank/DDBJ whole genome shotgun (WGS) entry which is preliminary data.</text>
</comment>
<dbReference type="Proteomes" id="UP001196068">
    <property type="component" value="Unassembled WGS sequence"/>
</dbReference>
<gene>
    <name evidence="1" type="ORF">GXW79_20435</name>
</gene>
<dbReference type="EMBL" id="JAAEDH010000036">
    <property type="protein sequence ID" value="MBR0657455.1"/>
    <property type="molecule type" value="Genomic_DNA"/>
</dbReference>
<name>A0AAF1K779_9PROT</name>
<evidence type="ECO:0000313" key="1">
    <source>
        <dbReference type="EMBL" id="MBR0657455.1"/>
    </source>
</evidence>